<dbReference type="EMBL" id="JYJA01000038">
    <property type="protein sequence ID" value="KJL41230.1"/>
    <property type="molecule type" value="Genomic_DNA"/>
</dbReference>
<dbReference type="SUPFAM" id="SSF53448">
    <property type="entry name" value="Nucleotide-diphospho-sugar transferases"/>
    <property type="match status" value="1"/>
</dbReference>
<feature type="domain" description="Glycosyltransferase 2-like" evidence="2">
    <location>
        <begin position="29"/>
        <end position="147"/>
    </location>
</feature>
<comment type="similarity">
    <text evidence="1">Belongs to the glycosyltransferase 2 family.</text>
</comment>
<keyword evidence="4" id="KW-1185">Reference proteome</keyword>
<evidence type="ECO:0000256" key="1">
    <source>
        <dbReference type="ARBA" id="ARBA00006739"/>
    </source>
</evidence>
<evidence type="ECO:0000313" key="4">
    <source>
        <dbReference type="Proteomes" id="UP000034098"/>
    </source>
</evidence>
<evidence type="ECO:0000259" key="2">
    <source>
        <dbReference type="Pfam" id="PF00535"/>
    </source>
</evidence>
<dbReference type="CDD" id="cd04179">
    <property type="entry name" value="DPM_DPG-synthase_like"/>
    <property type="match status" value="1"/>
</dbReference>
<dbReference type="PATRIC" id="fig|69370.6.peg.3203"/>
<dbReference type="AlphaFoldDB" id="A0A0M2HB09"/>
<protein>
    <submittedName>
        <fullName evidence="3">Undecaprenyl-phosphate mannosyltransferase</fullName>
        <ecNumber evidence="3">2.4.1.54</ecNumber>
    </submittedName>
</protein>
<keyword evidence="3" id="KW-0808">Transferase</keyword>
<dbReference type="PANTHER" id="PTHR48090:SF7">
    <property type="entry name" value="RFBJ PROTEIN"/>
    <property type="match status" value="1"/>
</dbReference>
<keyword evidence="3" id="KW-0328">Glycosyltransferase</keyword>
<evidence type="ECO:0000313" key="3">
    <source>
        <dbReference type="EMBL" id="KJL41230.1"/>
    </source>
</evidence>
<dbReference type="PANTHER" id="PTHR48090">
    <property type="entry name" value="UNDECAPRENYL-PHOSPHATE 4-DEOXY-4-FORMAMIDO-L-ARABINOSE TRANSFERASE-RELATED"/>
    <property type="match status" value="1"/>
</dbReference>
<dbReference type="Pfam" id="PF00535">
    <property type="entry name" value="Glycos_transf_2"/>
    <property type="match status" value="1"/>
</dbReference>
<dbReference type="Proteomes" id="UP000034098">
    <property type="component" value="Unassembled WGS sequence"/>
</dbReference>
<comment type="caution">
    <text evidence="3">The sequence shown here is derived from an EMBL/GenBank/DDBJ whole genome shotgun (WGS) entry which is preliminary data.</text>
</comment>
<dbReference type="EC" id="2.4.1.54" evidence="3"/>
<gene>
    <name evidence="3" type="ORF">RS82_03147</name>
</gene>
<organism evidence="3 4">
    <name type="scientific">Microbacterium trichothecenolyticum</name>
    <name type="common">Aureobacterium trichothecenolyticum</name>
    <dbReference type="NCBI Taxonomy" id="69370"/>
    <lineage>
        <taxon>Bacteria</taxon>
        <taxon>Bacillati</taxon>
        <taxon>Actinomycetota</taxon>
        <taxon>Actinomycetes</taxon>
        <taxon>Micrococcales</taxon>
        <taxon>Microbacteriaceae</taxon>
        <taxon>Microbacterium</taxon>
    </lineage>
</organism>
<dbReference type="GO" id="GO:0047267">
    <property type="term" value="F:undecaprenyl-phosphate mannosyltransferase activity"/>
    <property type="evidence" value="ECO:0007669"/>
    <property type="project" value="UniProtKB-EC"/>
</dbReference>
<sequence>MSGADLPQVRPGPLARIESMSSSPSRVLIVMPAFNEEEAIGDVVREVQSTLPDVRVVVVDDGSKDATIAAAESAGADVLRLPFNLGVGGAMRLGYRFAVENGYDTVVQIDSDGQHDPAAVPRLLAELDEADIVIGARFAGVGEYRAHGVRRLAMRMIAGVLSRTAKTPLTDTTSGFKACGPRAVALFADNYPAEYLGDTIEALVIAARAGCRIRQVPVAMRVRAGGRPSHNPFKAAIYLMRAFLALGFAYLRPAPSMTERGVAT</sequence>
<dbReference type="InterPro" id="IPR001173">
    <property type="entry name" value="Glyco_trans_2-like"/>
</dbReference>
<dbReference type="InterPro" id="IPR050256">
    <property type="entry name" value="Glycosyltransferase_2"/>
</dbReference>
<accession>A0A0M2HB09</accession>
<name>A0A0M2HB09_MICTR</name>
<dbReference type="InterPro" id="IPR029044">
    <property type="entry name" value="Nucleotide-diphossugar_trans"/>
</dbReference>
<proteinExistence type="inferred from homology"/>
<dbReference type="Gene3D" id="3.90.550.10">
    <property type="entry name" value="Spore Coat Polysaccharide Biosynthesis Protein SpsA, Chain A"/>
    <property type="match status" value="1"/>
</dbReference>
<reference evidence="3 4" key="1">
    <citation type="submission" date="2015-02" db="EMBL/GenBank/DDBJ databases">
        <title>Draft genome sequences of ten Microbacterium spp. with emphasis on heavy metal contaminated environments.</title>
        <authorList>
            <person name="Corretto E."/>
        </authorList>
    </citation>
    <scope>NUCLEOTIDE SEQUENCE [LARGE SCALE GENOMIC DNA]</scope>
    <source>
        <strain evidence="3 4">DSM 8608</strain>
    </source>
</reference>